<evidence type="ECO:0000256" key="3">
    <source>
        <dbReference type="ARBA" id="ARBA00007812"/>
    </source>
</evidence>
<dbReference type="InterPro" id="IPR045229">
    <property type="entry name" value="TPP_enz"/>
</dbReference>
<dbReference type="GO" id="GO:0003984">
    <property type="term" value="F:acetolactate synthase activity"/>
    <property type="evidence" value="ECO:0007669"/>
    <property type="project" value="UniProtKB-EC"/>
</dbReference>
<feature type="domain" description="Thiamine pyrophosphate enzyme N-terminal TPP-binding" evidence="17">
    <location>
        <begin position="4"/>
        <end position="119"/>
    </location>
</feature>
<evidence type="ECO:0000256" key="12">
    <source>
        <dbReference type="ARBA" id="ARBA00023304"/>
    </source>
</evidence>
<comment type="cofactor">
    <cofactor evidence="14">
        <name>thiamine diphosphate</name>
        <dbReference type="ChEBI" id="CHEBI:58937"/>
    </cofactor>
    <text evidence="14">Binds 1 thiamine pyrophosphate per subunit.</text>
</comment>
<dbReference type="Pfam" id="PF02775">
    <property type="entry name" value="TPP_enzyme_C"/>
    <property type="match status" value="1"/>
</dbReference>
<dbReference type="GO" id="GO:0000287">
    <property type="term" value="F:magnesium ion binding"/>
    <property type="evidence" value="ECO:0007669"/>
    <property type="project" value="UniProtKB-UniRule"/>
</dbReference>
<keyword evidence="11 14" id="KW-0786">Thiamine pyrophosphate</keyword>
<dbReference type="PANTHER" id="PTHR18968:SF13">
    <property type="entry name" value="ACETOLACTATE SYNTHASE CATALYTIC SUBUNIT, MITOCHONDRIAL"/>
    <property type="match status" value="1"/>
</dbReference>
<dbReference type="NCBIfam" id="NF005409">
    <property type="entry name" value="PRK06965.1"/>
    <property type="match status" value="1"/>
</dbReference>
<dbReference type="FunFam" id="3.40.50.970:FF:000016">
    <property type="entry name" value="Acetolactate synthase"/>
    <property type="match status" value="1"/>
</dbReference>
<evidence type="ECO:0000259" key="16">
    <source>
        <dbReference type="Pfam" id="PF02775"/>
    </source>
</evidence>
<dbReference type="Gene3D" id="3.40.50.970">
    <property type="match status" value="2"/>
</dbReference>
<comment type="catalytic activity">
    <reaction evidence="13 14">
        <text>2 pyruvate + H(+) = (2S)-2-acetolactate + CO2</text>
        <dbReference type="Rhea" id="RHEA:25249"/>
        <dbReference type="ChEBI" id="CHEBI:15361"/>
        <dbReference type="ChEBI" id="CHEBI:15378"/>
        <dbReference type="ChEBI" id="CHEBI:16526"/>
        <dbReference type="ChEBI" id="CHEBI:58476"/>
        <dbReference type="EC" id="2.2.1.6"/>
    </reaction>
</comment>
<dbReference type="Pfam" id="PF02776">
    <property type="entry name" value="TPP_enzyme_N"/>
    <property type="match status" value="1"/>
</dbReference>
<dbReference type="EMBL" id="VMNI01000029">
    <property type="protein sequence ID" value="TVO71182.1"/>
    <property type="molecule type" value="Genomic_DNA"/>
</dbReference>
<keyword evidence="10 14" id="KW-0460">Magnesium</keyword>
<evidence type="ECO:0000256" key="9">
    <source>
        <dbReference type="ARBA" id="ARBA00022827"/>
    </source>
</evidence>
<keyword evidence="5 14" id="KW-0028">Amino-acid biosynthesis</keyword>
<dbReference type="Proteomes" id="UP000318349">
    <property type="component" value="Unassembled WGS sequence"/>
</dbReference>
<comment type="pathway">
    <text evidence="2 14">Amino-acid biosynthesis; L-valine biosynthesis; L-valine from pyruvate: step 1/4.</text>
</comment>
<dbReference type="GO" id="GO:0005948">
    <property type="term" value="C:acetolactate synthase complex"/>
    <property type="evidence" value="ECO:0007669"/>
    <property type="project" value="UniProtKB-ARBA"/>
</dbReference>
<accession>A0A557S183</accession>
<dbReference type="CDD" id="cd07035">
    <property type="entry name" value="TPP_PYR_POX_like"/>
    <property type="match status" value="1"/>
</dbReference>
<dbReference type="InterPro" id="IPR029035">
    <property type="entry name" value="DHS-like_NAD/FAD-binding_dom"/>
</dbReference>
<evidence type="ECO:0000313" key="18">
    <source>
        <dbReference type="EMBL" id="TVO71182.1"/>
    </source>
</evidence>
<dbReference type="FunFam" id="3.40.50.1220:FF:000008">
    <property type="entry name" value="Acetolactate synthase"/>
    <property type="match status" value="1"/>
</dbReference>
<dbReference type="InterPro" id="IPR012000">
    <property type="entry name" value="Thiamin_PyroP_enz_cen_dom"/>
</dbReference>
<reference evidence="18 19" key="1">
    <citation type="submission" date="2019-07" db="EMBL/GenBank/DDBJ databases">
        <title>The pathways for chlorine oxyanion respiration interact through the shared metabolite chlorate.</title>
        <authorList>
            <person name="Barnum T.P."/>
            <person name="Cheng Y."/>
            <person name="Hill K.A."/>
            <person name="Lucas L.N."/>
            <person name="Carlson H.K."/>
            <person name="Coates J.D."/>
        </authorList>
    </citation>
    <scope>NUCLEOTIDE SEQUENCE [LARGE SCALE GENOMIC DNA]</scope>
    <source>
        <strain evidence="18 19">SFB-1</strain>
    </source>
</reference>
<comment type="pathway">
    <text evidence="1 14">Amino-acid biosynthesis; L-isoleucine biosynthesis; L-isoleucine from 2-oxobutanoate: step 1/4.</text>
</comment>
<evidence type="ECO:0000256" key="13">
    <source>
        <dbReference type="ARBA" id="ARBA00048670"/>
    </source>
</evidence>
<keyword evidence="12 14" id="KW-0100">Branched-chain amino acid biosynthesis</keyword>
<evidence type="ECO:0000256" key="8">
    <source>
        <dbReference type="ARBA" id="ARBA00022723"/>
    </source>
</evidence>
<dbReference type="GO" id="GO:0030976">
    <property type="term" value="F:thiamine pyrophosphate binding"/>
    <property type="evidence" value="ECO:0007669"/>
    <property type="project" value="UniProtKB-UniRule"/>
</dbReference>
<dbReference type="EC" id="2.2.1.6" evidence="4 14"/>
<dbReference type="NCBIfam" id="TIGR00118">
    <property type="entry name" value="acolac_lg"/>
    <property type="match status" value="1"/>
</dbReference>
<keyword evidence="9" id="KW-0274">FAD</keyword>
<proteinExistence type="inferred from homology"/>
<comment type="cofactor">
    <cofactor evidence="14">
        <name>Mg(2+)</name>
        <dbReference type="ChEBI" id="CHEBI:18420"/>
    </cofactor>
    <text evidence="14">Binds 1 Mg(2+) ion per subunit.</text>
</comment>
<dbReference type="InterPro" id="IPR012001">
    <property type="entry name" value="Thiamin_PyroP_enz_TPP-bd_dom"/>
</dbReference>
<dbReference type="Pfam" id="PF00205">
    <property type="entry name" value="TPP_enzyme_M"/>
    <property type="match status" value="1"/>
</dbReference>
<comment type="similarity">
    <text evidence="3 14">Belongs to the TPP enzyme family.</text>
</comment>
<dbReference type="InterPro" id="IPR011766">
    <property type="entry name" value="TPP_enzyme_TPP-bd"/>
</dbReference>
<evidence type="ECO:0000256" key="2">
    <source>
        <dbReference type="ARBA" id="ARBA00005025"/>
    </source>
</evidence>
<dbReference type="Gene3D" id="3.40.50.1220">
    <property type="entry name" value="TPP-binding domain"/>
    <property type="match status" value="1"/>
</dbReference>
<dbReference type="InterPro" id="IPR039368">
    <property type="entry name" value="AHAS_TPP"/>
</dbReference>
<feature type="domain" description="Thiamine pyrophosphate enzyme TPP-binding" evidence="16">
    <location>
        <begin position="392"/>
        <end position="540"/>
    </location>
</feature>
<name>A0A557S183_9RHOO</name>
<feature type="domain" description="Thiamine pyrophosphate enzyme central" evidence="15">
    <location>
        <begin position="193"/>
        <end position="329"/>
    </location>
</feature>
<dbReference type="UniPathway" id="UPA00049">
    <property type="reaction ID" value="UER00059"/>
</dbReference>
<evidence type="ECO:0000256" key="7">
    <source>
        <dbReference type="ARBA" id="ARBA00022679"/>
    </source>
</evidence>
<gene>
    <name evidence="18" type="ORF">FHP89_20245</name>
</gene>
<evidence type="ECO:0000256" key="14">
    <source>
        <dbReference type="RuleBase" id="RU003591"/>
    </source>
</evidence>
<comment type="caution">
    <text evidence="18">The sequence shown here is derived from an EMBL/GenBank/DDBJ whole genome shotgun (WGS) entry which is preliminary data.</text>
</comment>
<evidence type="ECO:0000259" key="15">
    <source>
        <dbReference type="Pfam" id="PF00205"/>
    </source>
</evidence>
<evidence type="ECO:0000256" key="11">
    <source>
        <dbReference type="ARBA" id="ARBA00023052"/>
    </source>
</evidence>
<evidence type="ECO:0000313" key="19">
    <source>
        <dbReference type="Proteomes" id="UP000318349"/>
    </source>
</evidence>
<dbReference type="UniPathway" id="UPA00047">
    <property type="reaction ID" value="UER00055"/>
</dbReference>
<keyword evidence="8 14" id="KW-0479">Metal-binding</keyword>
<organism evidence="18 19">
    <name type="scientific">Denitromonas halophila</name>
    <dbReference type="NCBI Taxonomy" id="1629404"/>
    <lineage>
        <taxon>Bacteria</taxon>
        <taxon>Pseudomonadati</taxon>
        <taxon>Pseudomonadota</taxon>
        <taxon>Betaproteobacteria</taxon>
        <taxon>Rhodocyclales</taxon>
        <taxon>Zoogloeaceae</taxon>
        <taxon>Denitromonas</taxon>
    </lineage>
</organism>
<dbReference type="PANTHER" id="PTHR18968">
    <property type="entry name" value="THIAMINE PYROPHOSPHATE ENZYMES"/>
    <property type="match status" value="1"/>
</dbReference>
<dbReference type="InterPro" id="IPR012846">
    <property type="entry name" value="Acetolactate_synth_lsu"/>
</dbReference>
<dbReference type="GO" id="GO:0009099">
    <property type="term" value="P:L-valine biosynthetic process"/>
    <property type="evidence" value="ECO:0007669"/>
    <property type="project" value="UniProtKB-UniPathway"/>
</dbReference>
<keyword evidence="6" id="KW-0285">Flavoprotein</keyword>
<evidence type="ECO:0000256" key="4">
    <source>
        <dbReference type="ARBA" id="ARBA00013145"/>
    </source>
</evidence>
<dbReference type="CDD" id="cd02015">
    <property type="entry name" value="TPP_AHAS"/>
    <property type="match status" value="1"/>
</dbReference>
<evidence type="ECO:0000259" key="17">
    <source>
        <dbReference type="Pfam" id="PF02776"/>
    </source>
</evidence>
<dbReference type="GO" id="GO:0009097">
    <property type="term" value="P:isoleucine biosynthetic process"/>
    <property type="evidence" value="ECO:0007669"/>
    <property type="project" value="UniProtKB-UniPathway"/>
</dbReference>
<dbReference type="GO" id="GO:0050660">
    <property type="term" value="F:flavin adenine dinucleotide binding"/>
    <property type="evidence" value="ECO:0007669"/>
    <property type="project" value="InterPro"/>
</dbReference>
<evidence type="ECO:0000256" key="1">
    <source>
        <dbReference type="ARBA" id="ARBA00004974"/>
    </source>
</evidence>
<evidence type="ECO:0000256" key="10">
    <source>
        <dbReference type="ARBA" id="ARBA00022842"/>
    </source>
</evidence>
<dbReference type="SUPFAM" id="SSF52518">
    <property type="entry name" value="Thiamin diphosphate-binding fold (THDP-binding)"/>
    <property type="match status" value="2"/>
</dbReference>
<dbReference type="SUPFAM" id="SSF52467">
    <property type="entry name" value="DHS-like NAD/FAD-binding domain"/>
    <property type="match status" value="1"/>
</dbReference>
<keyword evidence="7 14" id="KW-0808">Transferase</keyword>
<dbReference type="AlphaFoldDB" id="A0A557S183"/>
<dbReference type="InterPro" id="IPR029061">
    <property type="entry name" value="THDP-binding"/>
</dbReference>
<evidence type="ECO:0000256" key="5">
    <source>
        <dbReference type="ARBA" id="ARBA00022605"/>
    </source>
</evidence>
<dbReference type="FunFam" id="3.40.50.970:FF:000007">
    <property type="entry name" value="Acetolactate synthase"/>
    <property type="match status" value="1"/>
</dbReference>
<protein>
    <recommendedName>
        <fullName evidence="4 14">Acetolactate synthase</fullName>
        <ecNumber evidence="4 14">2.2.1.6</ecNumber>
    </recommendedName>
</protein>
<sequence>MVLTGAEIVIRCLQEEKVDYVFGYPGGAVLFIYDALFQQEKVRHILVRHEQAAIHAADAYARSTETVGVALVTSGPGATNAVTGIATAYCDSIPMVIISGQVPTAAIGQDAFQEVDTVGITRPCVKHNFLVKDAADIASTIKKAFHLAKTGRPGPVLVDIPKDVSAQSAEYHYPKSVEMRSYNPVVKGHQGQIKKALKLLLEAKRPMIYTGGGVILSDAAAPLTQLVRKLGMPITNTLMGLGGYPATDKQYLGMPGMHGTYEANMSMHFSDVLLAVGARFDDRVIGDPAHFAAEPRKIIHIDIDPSSISKRVKVDVPIVGDVKEVLEELARLLDDSKHEQDTASLATWWRQIDEWRSRDCMKYKNSDEIIKPQYVVEKLWEVTGGDAFITSDVGQHQMWAAQYYKFDKPRRWLNSGGLGTMGVGMPYAMGAQLAHPDAQVACVTGEASIQMNIQELSTCKQFRLPIKICNLNNRYLGMVRQWQELFHGGRYSESYMDSLPDFAKLAEAYGHIGIRVDRPADVEGALREAFSRKNDLVFLDFQIDQTENVYPMVQGGKGLTEMILSAEDL</sequence>
<evidence type="ECO:0000256" key="6">
    <source>
        <dbReference type="ARBA" id="ARBA00022630"/>
    </source>
</evidence>